<evidence type="ECO:0000256" key="1">
    <source>
        <dbReference type="SAM" id="MobiDB-lite"/>
    </source>
</evidence>
<feature type="region of interest" description="Disordered" evidence="1">
    <location>
        <begin position="64"/>
        <end position="105"/>
    </location>
</feature>
<dbReference type="EMBL" id="JAINUF010000018">
    <property type="protein sequence ID" value="KAJ8338335.1"/>
    <property type="molecule type" value="Genomic_DNA"/>
</dbReference>
<evidence type="ECO:0000313" key="3">
    <source>
        <dbReference type="Proteomes" id="UP001152622"/>
    </source>
</evidence>
<keyword evidence="3" id="KW-1185">Reference proteome</keyword>
<proteinExistence type="predicted"/>
<protein>
    <submittedName>
        <fullName evidence="2">Uncharacterized protein</fullName>
    </submittedName>
</protein>
<dbReference type="AlphaFoldDB" id="A0A9Q1EGF9"/>
<organism evidence="2 3">
    <name type="scientific">Synaphobranchus kaupii</name>
    <name type="common">Kaup's arrowtooth eel</name>
    <dbReference type="NCBI Taxonomy" id="118154"/>
    <lineage>
        <taxon>Eukaryota</taxon>
        <taxon>Metazoa</taxon>
        <taxon>Chordata</taxon>
        <taxon>Craniata</taxon>
        <taxon>Vertebrata</taxon>
        <taxon>Euteleostomi</taxon>
        <taxon>Actinopterygii</taxon>
        <taxon>Neopterygii</taxon>
        <taxon>Teleostei</taxon>
        <taxon>Anguilliformes</taxon>
        <taxon>Synaphobranchidae</taxon>
        <taxon>Synaphobranchus</taxon>
    </lineage>
</organism>
<sequence>MSVQPHNWPPGGDIPNVIDNYRTGYFRGCRNTRAGGPTAYTGAWIFHRAAQGILAATERLKMETRERGKTRRMWTRSASDDRRCAAAPSAQRRGREKLRTLRSDK</sequence>
<comment type="caution">
    <text evidence="2">The sequence shown here is derived from an EMBL/GenBank/DDBJ whole genome shotgun (WGS) entry which is preliminary data.</text>
</comment>
<accession>A0A9Q1EGF9</accession>
<gene>
    <name evidence="2" type="ORF">SKAU_G00373010</name>
</gene>
<reference evidence="2" key="1">
    <citation type="journal article" date="2023" name="Science">
        <title>Genome structures resolve the early diversification of teleost fishes.</title>
        <authorList>
            <person name="Parey E."/>
            <person name="Louis A."/>
            <person name="Montfort J."/>
            <person name="Bouchez O."/>
            <person name="Roques C."/>
            <person name="Iampietro C."/>
            <person name="Lluch J."/>
            <person name="Castinel A."/>
            <person name="Donnadieu C."/>
            <person name="Desvignes T."/>
            <person name="Floi Bucao C."/>
            <person name="Jouanno E."/>
            <person name="Wen M."/>
            <person name="Mejri S."/>
            <person name="Dirks R."/>
            <person name="Jansen H."/>
            <person name="Henkel C."/>
            <person name="Chen W.J."/>
            <person name="Zahm M."/>
            <person name="Cabau C."/>
            <person name="Klopp C."/>
            <person name="Thompson A.W."/>
            <person name="Robinson-Rechavi M."/>
            <person name="Braasch I."/>
            <person name="Lecointre G."/>
            <person name="Bobe J."/>
            <person name="Postlethwait J.H."/>
            <person name="Berthelot C."/>
            <person name="Roest Crollius H."/>
            <person name="Guiguen Y."/>
        </authorList>
    </citation>
    <scope>NUCLEOTIDE SEQUENCE</scope>
    <source>
        <strain evidence="2">WJC10195</strain>
    </source>
</reference>
<evidence type="ECO:0000313" key="2">
    <source>
        <dbReference type="EMBL" id="KAJ8338335.1"/>
    </source>
</evidence>
<name>A0A9Q1EGF9_SYNKA</name>
<dbReference type="Proteomes" id="UP001152622">
    <property type="component" value="Chromosome 18"/>
</dbReference>